<comment type="caution">
    <text evidence="1">The sequence shown here is derived from an EMBL/GenBank/DDBJ whole genome shotgun (WGS) entry which is preliminary data.</text>
</comment>
<dbReference type="Proteomes" id="UP000006334">
    <property type="component" value="Unassembled WGS sequence"/>
</dbReference>
<dbReference type="NCBIfam" id="NF047637">
    <property type="entry name" value="lipo_CC0125"/>
    <property type="match status" value="1"/>
</dbReference>
<organism evidence="1 2">
    <name type="scientific">Aliiglaciecola lipolytica E3</name>
    <dbReference type="NCBI Taxonomy" id="1127673"/>
    <lineage>
        <taxon>Bacteria</taxon>
        <taxon>Pseudomonadati</taxon>
        <taxon>Pseudomonadota</taxon>
        <taxon>Gammaproteobacteria</taxon>
        <taxon>Alteromonadales</taxon>
        <taxon>Alteromonadaceae</taxon>
        <taxon>Aliiglaciecola</taxon>
    </lineage>
</organism>
<keyword evidence="2" id="KW-1185">Reference proteome</keyword>
<dbReference type="EMBL" id="BAEN01000014">
    <property type="protein sequence ID" value="GAC13010.1"/>
    <property type="molecule type" value="Genomic_DNA"/>
</dbReference>
<name>K6YNT4_9ALTE</name>
<dbReference type="RefSeq" id="WP_008842830.1">
    <property type="nucleotide sequence ID" value="NZ_BAEN01000014.1"/>
</dbReference>
<dbReference type="STRING" id="1127673.GLIP_0363"/>
<evidence type="ECO:0000313" key="2">
    <source>
        <dbReference type="Proteomes" id="UP000006334"/>
    </source>
</evidence>
<sequence>MAAESYGDLGFSEKKLSDDQYQIIFSGNAKTDTTTVKDYALLHAANLTIEKGYKWFEIIQSNTDVETKEVKKVVPDTTANPTVTSSCGVLGCTITSASTYQGGAVVSERVADKINATLMIKMGNEKPANPNKVFDAKQLASNLSN</sequence>
<evidence type="ECO:0000313" key="1">
    <source>
        <dbReference type="EMBL" id="GAC13010.1"/>
    </source>
</evidence>
<dbReference type="AlphaFoldDB" id="K6YNT4"/>
<gene>
    <name evidence="1" type="ORF">GLIP_0363</name>
</gene>
<dbReference type="OrthoDB" id="7172943at2"/>
<protein>
    <submittedName>
        <fullName evidence="1">Uncharacterized protein</fullName>
    </submittedName>
</protein>
<reference evidence="1 2" key="1">
    <citation type="journal article" date="2017" name="Antonie Van Leeuwenhoek">
        <title>Rhizobium rhizosphaerae sp. nov., a novel species isolated from rice rhizosphere.</title>
        <authorList>
            <person name="Zhao J.J."/>
            <person name="Zhang J."/>
            <person name="Zhang R.J."/>
            <person name="Zhang C.W."/>
            <person name="Yin H.Q."/>
            <person name="Zhang X.X."/>
        </authorList>
    </citation>
    <scope>NUCLEOTIDE SEQUENCE [LARGE SCALE GENOMIC DNA]</scope>
    <source>
        <strain evidence="1 2">E3</strain>
    </source>
</reference>
<dbReference type="eggNOG" id="ENOG5032W22">
    <property type="taxonomic scope" value="Bacteria"/>
</dbReference>
<proteinExistence type="predicted"/>
<accession>K6YNT4</accession>